<protein>
    <recommendedName>
        <fullName evidence="2">Ig-like domain-containing protein</fullName>
    </recommendedName>
</protein>
<keyword evidence="1" id="KW-0597">Phosphoprotein</keyword>
<dbReference type="Proteomes" id="UP001497497">
    <property type="component" value="Unassembled WGS sequence"/>
</dbReference>
<keyword evidence="4" id="KW-1185">Reference proteome</keyword>
<organism evidence="3 4">
    <name type="scientific">Lymnaea stagnalis</name>
    <name type="common">Great pond snail</name>
    <name type="synonym">Helix stagnalis</name>
    <dbReference type="NCBI Taxonomy" id="6523"/>
    <lineage>
        <taxon>Eukaryota</taxon>
        <taxon>Metazoa</taxon>
        <taxon>Spiralia</taxon>
        <taxon>Lophotrochozoa</taxon>
        <taxon>Mollusca</taxon>
        <taxon>Gastropoda</taxon>
        <taxon>Heterobranchia</taxon>
        <taxon>Euthyneura</taxon>
        <taxon>Panpulmonata</taxon>
        <taxon>Hygrophila</taxon>
        <taxon>Lymnaeoidea</taxon>
        <taxon>Lymnaeidae</taxon>
        <taxon>Lymnaea</taxon>
    </lineage>
</organism>
<dbReference type="InterPro" id="IPR036179">
    <property type="entry name" value="Ig-like_dom_sf"/>
</dbReference>
<sequence>VKPHFTNTLKDTTIRDGEGLSLECEIEGNPRPQISWIRDGIEIFDSQDFQISMIGSHCKLQISEIYPEDEGKYSCKAVNNLGEAISTCYVSVE</sequence>
<evidence type="ECO:0000313" key="3">
    <source>
        <dbReference type="EMBL" id="CAL1540809.1"/>
    </source>
</evidence>
<gene>
    <name evidence="3" type="ORF">GSLYS_00014458001</name>
</gene>
<dbReference type="InterPro" id="IPR013098">
    <property type="entry name" value="Ig_I-set"/>
</dbReference>
<dbReference type="PANTHER" id="PTHR47633">
    <property type="entry name" value="IMMUNOGLOBULIN"/>
    <property type="match status" value="1"/>
</dbReference>
<name>A0AAV2I2H6_LYMST</name>
<dbReference type="PROSITE" id="PS50835">
    <property type="entry name" value="IG_LIKE"/>
    <property type="match status" value="1"/>
</dbReference>
<dbReference type="InterPro" id="IPR003599">
    <property type="entry name" value="Ig_sub"/>
</dbReference>
<dbReference type="InterPro" id="IPR007110">
    <property type="entry name" value="Ig-like_dom"/>
</dbReference>
<evidence type="ECO:0000256" key="1">
    <source>
        <dbReference type="ARBA" id="ARBA00022553"/>
    </source>
</evidence>
<proteinExistence type="predicted"/>
<dbReference type="SUPFAM" id="SSF48726">
    <property type="entry name" value="Immunoglobulin"/>
    <property type="match status" value="1"/>
</dbReference>
<dbReference type="Pfam" id="PF07679">
    <property type="entry name" value="I-set"/>
    <property type="match status" value="1"/>
</dbReference>
<evidence type="ECO:0000313" key="4">
    <source>
        <dbReference type="Proteomes" id="UP001497497"/>
    </source>
</evidence>
<comment type="caution">
    <text evidence="3">The sequence shown here is derived from an EMBL/GenBank/DDBJ whole genome shotgun (WGS) entry which is preliminary data.</text>
</comment>
<feature type="non-terminal residue" evidence="3">
    <location>
        <position position="1"/>
    </location>
</feature>
<dbReference type="InterPro" id="IPR003598">
    <property type="entry name" value="Ig_sub2"/>
</dbReference>
<reference evidence="3 4" key="1">
    <citation type="submission" date="2024-04" db="EMBL/GenBank/DDBJ databases">
        <authorList>
            <consortium name="Genoscope - CEA"/>
            <person name="William W."/>
        </authorList>
    </citation>
    <scope>NUCLEOTIDE SEQUENCE [LARGE SCALE GENOMIC DNA]</scope>
</reference>
<dbReference type="FunFam" id="2.60.40.10:FF:000977">
    <property type="entry name" value="Myosin binding protein H like"/>
    <property type="match status" value="1"/>
</dbReference>
<dbReference type="InterPro" id="IPR013783">
    <property type="entry name" value="Ig-like_fold"/>
</dbReference>
<dbReference type="GO" id="GO:0030016">
    <property type="term" value="C:myofibril"/>
    <property type="evidence" value="ECO:0007669"/>
    <property type="project" value="UniProtKB-ARBA"/>
</dbReference>
<evidence type="ECO:0000259" key="2">
    <source>
        <dbReference type="PROSITE" id="PS50835"/>
    </source>
</evidence>
<dbReference type="AlphaFoldDB" id="A0AAV2I2H6"/>
<feature type="domain" description="Ig-like" evidence="2">
    <location>
        <begin position="3"/>
        <end position="91"/>
    </location>
</feature>
<accession>A0AAV2I2H6</accession>
<feature type="non-terminal residue" evidence="3">
    <location>
        <position position="93"/>
    </location>
</feature>
<dbReference type="SMART" id="SM00409">
    <property type="entry name" value="IG"/>
    <property type="match status" value="1"/>
</dbReference>
<dbReference type="EMBL" id="CAXITT010000401">
    <property type="protein sequence ID" value="CAL1540809.1"/>
    <property type="molecule type" value="Genomic_DNA"/>
</dbReference>
<dbReference type="Gene3D" id="2.60.40.10">
    <property type="entry name" value="Immunoglobulins"/>
    <property type="match status" value="1"/>
</dbReference>
<dbReference type="SMART" id="SM00408">
    <property type="entry name" value="IGc2"/>
    <property type="match status" value="1"/>
</dbReference>